<dbReference type="OrthoDB" id="9799894at2"/>
<organism evidence="2 3">
    <name type="scientific">Acuticoccus sediminis</name>
    <dbReference type="NCBI Taxonomy" id="2184697"/>
    <lineage>
        <taxon>Bacteria</taxon>
        <taxon>Pseudomonadati</taxon>
        <taxon>Pseudomonadota</taxon>
        <taxon>Alphaproteobacteria</taxon>
        <taxon>Hyphomicrobiales</taxon>
        <taxon>Amorphaceae</taxon>
        <taxon>Acuticoccus</taxon>
    </lineage>
</organism>
<reference evidence="2 3" key="1">
    <citation type="submission" date="2018-05" db="EMBL/GenBank/DDBJ databases">
        <title>Acuticoccus sediminis sp. nov., isolated from deep-sea sediment of Indian Ocean.</title>
        <authorList>
            <person name="Liu X."/>
            <person name="Lai Q."/>
            <person name="Du Y."/>
            <person name="Sun F."/>
            <person name="Zhang X."/>
            <person name="Wang S."/>
            <person name="Shao Z."/>
        </authorList>
    </citation>
    <scope>NUCLEOTIDE SEQUENCE [LARGE SCALE GENOMIC DNA]</scope>
    <source>
        <strain evidence="2 3">PTG4-2</strain>
    </source>
</reference>
<dbReference type="RefSeq" id="WP_111350948.1">
    <property type="nucleotide sequence ID" value="NZ_QHHQ01000007.1"/>
</dbReference>
<name>A0A8B2NIS9_9HYPH</name>
<evidence type="ECO:0000313" key="2">
    <source>
        <dbReference type="EMBL" id="RAH98196.1"/>
    </source>
</evidence>
<evidence type="ECO:0000256" key="1">
    <source>
        <dbReference type="SAM" id="MobiDB-lite"/>
    </source>
</evidence>
<gene>
    <name evidence="2" type="ORF">DLJ53_26115</name>
</gene>
<dbReference type="PIRSF" id="PIRSF032131">
    <property type="entry name" value="UCP032131"/>
    <property type="match status" value="1"/>
</dbReference>
<sequence length="173" mass="18482">MIHYTLRCDKGHQFDGWFASSAAFDTQNERGLLTCPQCDSAKVQRALMAPAVVAGRDTRGAAPAATGEAQEREDTSAPAAGGPPPAPAAQPGEMALMDERGQKLRALIKAMHAAVKEYGVDVGTNFPEEARRIHYGEAEARGIYGQADLEEARALLEEGIDILPIPALPDEQN</sequence>
<proteinExistence type="predicted"/>
<dbReference type="EMBL" id="QHHQ01000007">
    <property type="protein sequence ID" value="RAH98196.1"/>
    <property type="molecule type" value="Genomic_DNA"/>
</dbReference>
<dbReference type="InterPro" id="IPR009562">
    <property type="entry name" value="DUF1178"/>
</dbReference>
<evidence type="ECO:0000313" key="3">
    <source>
        <dbReference type="Proteomes" id="UP000249590"/>
    </source>
</evidence>
<dbReference type="AlphaFoldDB" id="A0A8B2NIS9"/>
<protein>
    <submittedName>
        <fullName evidence="2">DUF1178 domain-containing protein</fullName>
    </submittedName>
</protein>
<accession>A0A8B2NIS9</accession>
<keyword evidence="3" id="KW-1185">Reference proteome</keyword>
<feature type="region of interest" description="Disordered" evidence="1">
    <location>
        <begin position="58"/>
        <end position="93"/>
    </location>
</feature>
<dbReference type="Proteomes" id="UP000249590">
    <property type="component" value="Unassembled WGS sequence"/>
</dbReference>
<dbReference type="Pfam" id="PF06676">
    <property type="entry name" value="DUF1178"/>
    <property type="match status" value="1"/>
</dbReference>
<comment type="caution">
    <text evidence="2">The sequence shown here is derived from an EMBL/GenBank/DDBJ whole genome shotgun (WGS) entry which is preliminary data.</text>
</comment>